<dbReference type="KEGG" id="lbc:LACBIDRAFT_334177"/>
<dbReference type="GeneID" id="6084589"/>
<evidence type="ECO:0000313" key="2">
    <source>
        <dbReference type="EMBL" id="EDR00411.1"/>
    </source>
</evidence>
<keyword evidence="3" id="KW-1185">Reference proteome</keyword>
<dbReference type="OrthoDB" id="5987198at2759"/>
<dbReference type="InParanoid" id="B0DYC3"/>
<gene>
    <name evidence="2" type="ORF">LACBIDRAFT_334177</name>
</gene>
<reference evidence="2 3" key="1">
    <citation type="journal article" date="2008" name="Nature">
        <title>The genome of Laccaria bicolor provides insights into mycorrhizal symbiosis.</title>
        <authorList>
            <person name="Martin F."/>
            <person name="Aerts A."/>
            <person name="Ahren D."/>
            <person name="Brun A."/>
            <person name="Danchin E.G.J."/>
            <person name="Duchaussoy F."/>
            <person name="Gibon J."/>
            <person name="Kohler A."/>
            <person name="Lindquist E."/>
            <person name="Pereda V."/>
            <person name="Salamov A."/>
            <person name="Shapiro H.J."/>
            <person name="Wuyts J."/>
            <person name="Blaudez D."/>
            <person name="Buee M."/>
            <person name="Brokstein P."/>
            <person name="Canbaeck B."/>
            <person name="Cohen D."/>
            <person name="Courty P.E."/>
            <person name="Coutinho P.M."/>
            <person name="Delaruelle C."/>
            <person name="Detter J.C."/>
            <person name="Deveau A."/>
            <person name="DiFazio S."/>
            <person name="Duplessis S."/>
            <person name="Fraissinet-Tachet L."/>
            <person name="Lucic E."/>
            <person name="Frey-Klett P."/>
            <person name="Fourrey C."/>
            <person name="Feussner I."/>
            <person name="Gay G."/>
            <person name="Grimwood J."/>
            <person name="Hoegger P.J."/>
            <person name="Jain P."/>
            <person name="Kilaru S."/>
            <person name="Labbe J."/>
            <person name="Lin Y.C."/>
            <person name="Legue V."/>
            <person name="Le Tacon F."/>
            <person name="Marmeisse R."/>
            <person name="Melayah D."/>
            <person name="Montanini B."/>
            <person name="Muratet M."/>
            <person name="Nehls U."/>
            <person name="Niculita-Hirzel H."/>
            <person name="Oudot-Le Secq M.P."/>
            <person name="Peter M."/>
            <person name="Quesneville H."/>
            <person name="Rajashekar B."/>
            <person name="Reich M."/>
            <person name="Rouhier N."/>
            <person name="Schmutz J."/>
            <person name="Yin T."/>
            <person name="Chalot M."/>
            <person name="Henrissat B."/>
            <person name="Kuees U."/>
            <person name="Lucas S."/>
            <person name="Van de Peer Y."/>
            <person name="Podila G.K."/>
            <person name="Polle A."/>
            <person name="Pukkila P.J."/>
            <person name="Richardson P.M."/>
            <person name="Rouze P."/>
            <person name="Sanders I.R."/>
            <person name="Stajich J.E."/>
            <person name="Tunlid A."/>
            <person name="Tuskan G."/>
            <person name="Grigoriev I.V."/>
        </authorList>
    </citation>
    <scope>NUCLEOTIDE SEQUENCE [LARGE SCALE GENOMIC DNA]</scope>
    <source>
        <strain evidence="3">S238N-H82 / ATCC MYA-4686</strain>
    </source>
</reference>
<proteinExistence type="predicted"/>
<dbReference type="STRING" id="486041.B0DYC3"/>
<dbReference type="EMBL" id="DS547150">
    <property type="protein sequence ID" value="EDR00411.1"/>
    <property type="molecule type" value="Genomic_DNA"/>
</dbReference>
<accession>B0DYC3</accession>
<dbReference type="InterPro" id="IPR011009">
    <property type="entry name" value="Kinase-like_dom_sf"/>
</dbReference>
<evidence type="ECO:0000256" key="1">
    <source>
        <dbReference type="SAM" id="MobiDB-lite"/>
    </source>
</evidence>
<dbReference type="RefSeq" id="XP_001888970.1">
    <property type="nucleotide sequence ID" value="XM_001888935.1"/>
</dbReference>
<dbReference type="Proteomes" id="UP000001194">
    <property type="component" value="Unassembled WGS sequence"/>
</dbReference>
<evidence type="ECO:0000313" key="3">
    <source>
        <dbReference type="Proteomes" id="UP000001194"/>
    </source>
</evidence>
<dbReference type="SUPFAM" id="SSF56112">
    <property type="entry name" value="Protein kinase-like (PK-like)"/>
    <property type="match status" value="1"/>
</dbReference>
<protein>
    <submittedName>
        <fullName evidence="2">Predicted protein</fullName>
    </submittedName>
</protein>
<dbReference type="AlphaFoldDB" id="B0DYC3"/>
<organism evidence="3">
    <name type="scientific">Laccaria bicolor (strain S238N-H82 / ATCC MYA-4686)</name>
    <name type="common">Bicoloured deceiver</name>
    <name type="synonym">Laccaria laccata var. bicolor</name>
    <dbReference type="NCBI Taxonomy" id="486041"/>
    <lineage>
        <taxon>Eukaryota</taxon>
        <taxon>Fungi</taxon>
        <taxon>Dikarya</taxon>
        <taxon>Basidiomycota</taxon>
        <taxon>Agaricomycotina</taxon>
        <taxon>Agaricomycetes</taxon>
        <taxon>Agaricomycetidae</taxon>
        <taxon>Agaricales</taxon>
        <taxon>Agaricineae</taxon>
        <taxon>Hydnangiaceae</taxon>
        <taxon>Laccaria</taxon>
    </lineage>
</organism>
<feature type="region of interest" description="Disordered" evidence="1">
    <location>
        <begin position="1"/>
        <end position="20"/>
    </location>
</feature>
<dbReference type="HOGENOM" id="CLU_044121_2_0_1"/>
<name>B0DYC3_LACBS</name>
<sequence length="324" mass="37102">MDPTAERPAQEGKQDTQKPEDALRAGIMDAVGIHDGTRVVIEEFATWKEEIPIALYLSSEALRKDPRNCAIPILDVLLLPDTDEIALMVMPMLLGFDELPFRRAGEVAEMFQQWLKGSELMHEHNIAYRCDTFTSSNLPFAHALPSDACWFNPIMETSRVIPAGFHFGDWRTVDGVRPIIWRDRWSVRPVKYFFIDFDLSLRYSSKNNCHEIGQIGQDRLVPEMSTPEIPYDPFKADIYQLGKVILKIISEYEGLELFNVIGETMSKANPDERPLASEASEQLATLILSLTPLTLRRRVWKIGDLKLGSVDRFFVKYFGARRFF</sequence>